<dbReference type="RefSeq" id="WP_261402188.1">
    <property type="nucleotide sequence ID" value="NZ_CP081869.1"/>
</dbReference>
<dbReference type="AlphaFoldDB" id="A0A9E6R9K8"/>
<feature type="chain" id="PRO_5039460038" evidence="2">
    <location>
        <begin position="20"/>
        <end position="103"/>
    </location>
</feature>
<reference evidence="3" key="1">
    <citation type="submission" date="2021-08" db="EMBL/GenBank/DDBJ databases">
        <authorList>
            <person name="Zhang H."/>
            <person name="Xu M."/>
            <person name="Yu Z."/>
            <person name="Yang L."/>
            <person name="Cai Y."/>
        </authorList>
    </citation>
    <scope>NUCLEOTIDE SEQUENCE</scope>
    <source>
        <strain evidence="3">CHL1</strain>
    </source>
</reference>
<gene>
    <name evidence="3" type="ORF">K6K41_20305</name>
</gene>
<keyword evidence="4" id="KW-1185">Reference proteome</keyword>
<protein>
    <submittedName>
        <fullName evidence="3">Uncharacterized protein</fullName>
    </submittedName>
</protein>
<dbReference type="KEGG" id="cmet:K6K41_20305"/>
<evidence type="ECO:0000313" key="3">
    <source>
        <dbReference type="EMBL" id="QZN99157.1"/>
    </source>
</evidence>
<evidence type="ECO:0000313" key="4">
    <source>
        <dbReference type="Proteomes" id="UP000825701"/>
    </source>
</evidence>
<proteinExistence type="predicted"/>
<feature type="region of interest" description="Disordered" evidence="1">
    <location>
        <begin position="61"/>
        <end position="103"/>
    </location>
</feature>
<feature type="signal peptide" evidence="2">
    <location>
        <begin position="1"/>
        <end position="19"/>
    </location>
</feature>
<evidence type="ECO:0000256" key="2">
    <source>
        <dbReference type="SAM" id="SignalP"/>
    </source>
</evidence>
<evidence type="ECO:0000256" key="1">
    <source>
        <dbReference type="SAM" id="MobiDB-lite"/>
    </source>
</evidence>
<name>A0A9E6R9K8_9HYPH</name>
<keyword evidence="2" id="KW-0732">Signal</keyword>
<sequence length="103" mass="11094">MKFVWVVVFLFASTCAALADVGPPMAETLRRSADGGRISVRDARAIASGAEPYHRVFIHMKDDAPGGDGAGRQAGAQPSPPRRRACWRATLAERSRPRTTTVS</sequence>
<dbReference type="EMBL" id="CP081869">
    <property type="protein sequence ID" value="QZN99157.1"/>
    <property type="molecule type" value="Genomic_DNA"/>
</dbReference>
<organism evidence="3 4">
    <name type="scientific">Chenggangzhangella methanolivorans</name>
    <dbReference type="NCBI Taxonomy" id="1437009"/>
    <lineage>
        <taxon>Bacteria</taxon>
        <taxon>Pseudomonadati</taxon>
        <taxon>Pseudomonadota</taxon>
        <taxon>Alphaproteobacteria</taxon>
        <taxon>Hyphomicrobiales</taxon>
        <taxon>Methylopilaceae</taxon>
        <taxon>Chenggangzhangella</taxon>
    </lineage>
</organism>
<dbReference type="Proteomes" id="UP000825701">
    <property type="component" value="Chromosome"/>
</dbReference>
<accession>A0A9E6R9K8</accession>